<evidence type="ECO:0000256" key="12">
    <source>
        <dbReference type="ARBA" id="ARBA00023170"/>
    </source>
</evidence>
<accession>A0A183ERM7</accession>
<evidence type="ECO:0000256" key="2">
    <source>
        <dbReference type="ARBA" id="ARBA00009874"/>
    </source>
</evidence>
<evidence type="ECO:0000256" key="4">
    <source>
        <dbReference type="ARBA" id="ARBA00022448"/>
    </source>
</evidence>
<evidence type="ECO:0000256" key="1">
    <source>
        <dbReference type="ARBA" id="ARBA00004572"/>
    </source>
</evidence>
<evidence type="ECO:0000256" key="7">
    <source>
        <dbReference type="ARBA" id="ARBA00022927"/>
    </source>
</evidence>
<keyword evidence="7" id="KW-0653">Protein transport</keyword>
<reference evidence="15" key="1">
    <citation type="submission" date="2016-06" db="UniProtKB">
        <authorList>
            <consortium name="WormBaseParasite"/>
        </authorList>
    </citation>
    <scope>IDENTIFICATION</scope>
</reference>
<reference evidence="13 14" key="2">
    <citation type="submission" date="2018-11" db="EMBL/GenBank/DDBJ databases">
        <authorList>
            <consortium name="Pathogen Informatics"/>
        </authorList>
    </citation>
    <scope>NUCLEOTIDE SEQUENCE [LARGE SCALE GENOMIC DNA]</scope>
</reference>
<evidence type="ECO:0000256" key="10">
    <source>
        <dbReference type="ARBA" id="ARBA00023128"/>
    </source>
</evidence>
<keyword evidence="14" id="KW-1185">Reference proteome</keyword>
<evidence type="ECO:0000256" key="11">
    <source>
        <dbReference type="ARBA" id="ARBA00023136"/>
    </source>
</evidence>
<dbReference type="WBParaSite" id="GPUH_0002364801-mRNA-1">
    <property type="protein sequence ID" value="GPUH_0002364801-mRNA-1"/>
    <property type="gene ID" value="GPUH_0002364801"/>
</dbReference>
<keyword evidence="8" id="KW-1133">Transmembrane helix</keyword>
<dbReference type="InterPro" id="IPR005683">
    <property type="entry name" value="Tom22"/>
</dbReference>
<evidence type="ECO:0000313" key="13">
    <source>
        <dbReference type="EMBL" id="VDN41719.1"/>
    </source>
</evidence>
<dbReference type="GO" id="GO:0006886">
    <property type="term" value="P:intracellular protein transport"/>
    <property type="evidence" value="ECO:0007669"/>
    <property type="project" value="InterPro"/>
</dbReference>
<evidence type="ECO:0000313" key="15">
    <source>
        <dbReference type="WBParaSite" id="GPUH_0002364801-mRNA-1"/>
    </source>
</evidence>
<keyword evidence="10" id="KW-0496">Mitochondrion</keyword>
<evidence type="ECO:0000256" key="6">
    <source>
        <dbReference type="ARBA" id="ARBA00022787"/>
    </source>
</evidence>
<evidence type="ECO:0000313" key="14">
    <source>
        <dbReference type="Proteomes" id="UP000271098"/>
    </source>
</evidence>
<comment type="subcellular location">
    <subcellularLocation>
        <location evidence="1">Mitochondrion outer membrane</location>
        <topology evidence="1">Single-pass membrane protein</topology>
    </subcellularLocation>
</comment>
<evidence type="ECO:0000256" key="8">
    <source>
        <dbReference type="ARBA" id="ARBA00022989"/>
    </source>
</evidence>
<evidence type="ECO:0000256" key="9">
    <source>
        <dbReference type="ARBA" id="ARBA00023010"/>
    </source>
</evidence>
<dbReference type="Proteomes" id="UP000271098">
    <property type="component" value="Unassembled WGS sequence"/>
</dbReference>
<keyword evidence="6" id="KW-1000">Mitochondrion outer membrane</keyword>
<organism evidence="15">
    <name type="scientific">Gongylonema pulchrum</name>
    <dbReference type="NCBI Taxonomy" id="637853"/>
    <lineage>
        <taxon>Eukaryota</taxon>
        <taxon>Metazoa</taxon>
        <taxon>Ecdysozoa</taxon>
        <taxon>Nematoda</taxon>
        <taxon>Chromadorea</taxon>
        <taxon>Rhabditida</taxon>
        <taxon>Spirurina</taxon>
        <taxon>Spiruromorpha</taxon>
        <taxon>Spiruroidea</taxon>
        <taxon>Gongylonematidae</taxon>
        <taxon>Gongylonema</taxon>
    </lineage>
</organism>
<gene>
    <name evidence="13" type="ORF">GPUH_LOCUS23617</name>
</gene>
<dbReference type="AlphaFoldDB" id="A0A183ERM7"/>
<protein>
    <recommendedName>
        <fullName evidence="3">Mitochondrial import receptor subunit TOM22 homolog</fullName>
    </recommendedName>
</protein>
<dbReference type="PANTHER" id="PTHR12504:SF0">
    <property type="entry name" value="MITOCHONDRIAL IMPORT RECEPTOR SUBUNIT TOM22 HOMOLOG"/>
    <property type="match status" value="1"/>
</dbReference>
<evidence type="ECO:0000256" key="5">
    <source>
        <dbReference type="ARBA" id="ARBA00022692"/>
    </source>
</evidence>
<dbReference type="PANTHER" id="PTHR12504">
    <property type="entry name" value="MITOCHONDRIAL IMPORT RECEPTOR SUBUNIT TOM22"/>
    <property type="match status" value="1"/>
</dbReference>
<keyword evidence="12" id="KW-0675">Receptor</keyword>
<keyword evidence="4" id="KW-0813">Transport</keyword>
<comment type="similarity">
    <text evidence="2">Belongs to the Tom22 family.</text>
</comment>
<dbReference type="GO" id="GO:0005741">
    <property type="term" value="C:mitochondrial outer membrane"/>
    <property type="evidence" value="ECO:0007669"/>
    <property type="project" value="UniProtKB-SubCell"/>
</dbReference>
<keyword evidence="11" id="KW-0472">Membrane</keyword>
<dbReference type="OrthoDB" id="10016939at2759"/>
<keyword evidence="9" id="KW-0811">Translocation</keyword>
<name>A0A183ERM7_9BILA</name>
<sequence length="83" mass="9442">MVTTGTAGGDEWDRIPDDELEETIGERLWGLREMFPDAFRCKLESSVEWSIWAAKNTVRIFIISFHLCCICTLAFGHVCTCLV</sequence>
<keyword evidence="5" id="KW-0812">Transmembrane</keyword>
<dbReference type="EMBL" id="UYRT01098369">
    <property type="protein sequence ID" value="VDN41719.1"/>
    <property type="molecule type" value="Genomic_DNA"/>
</dbReference>
<proteinExistence type="inferred from homology"/>
<evidence type="ECO:0000256" key="3">
    <source>
        <dbReference type="ARBA" id="ARBA00016229"/>
    </source>
</evidence>